<dbReference type="Gene3D" id="1.20.1290.10">
    <property type="entry name" value="AhpD-like"/>
    <property type="match status" value="1"/>
</dbReference>
<dbReference type="RefSeq" id="WP_168887379.1">
    <property type="nucleotide sequence ID" value="NZ_JABAHY010000006.1"/>
</dbReference>
<dbReference type="InterPro" id="IPR029032">
    <property type="entry name" value="AhpD-like"/>
</dbReference>
<dbReference type="Proteomes" id="UP000523139">
    <property type="component" value="Unassembled WGS sequence"/>
</dbReference>
<dbReference type="InterPro" id="IPR003779">
    <property type="entry name" value="CMD-like"/>
</dbReference>
<dbReference type="GO" id="GO:0051920">
    <property type="term" value="F:peroxiredoxin activity"/>
    <property type="evidence" value="ECO:0007669"/>
    <property type="project" value="InterPro"/>
</dbReference>
<dbReference type="Pfam" id="PF02627">
    <property type="entry name" value="CMD"/>
    <property type="match status" value="1"/>
</dbReference>
<reference evidence="2 3" key="1">
    <citation type="submission" date="2020-04" db="EMBL/GenBank/DDBJ databases">
        <title>Nesterenkonia sp. nov., isolated from marine sediment.</title>
        <authorList>
            <person name="Zhang G."/>
        </authorList>
    </citation>
    <scope>NUCLEOTIDE SEQUENCE [LARGE SCALE GENOMIC DNA]</scope>
    <source>
        <strain evidence="2 3">MY13</strain>
    </source>
</reference>
<dbReference type="AlphaFoldDB" id="A0A7X8YDT6"/>
<dbReference type="PANTHER" id="PTHR33930:SF2">
    <property type="entry name" value="BLR3452 PROTEIN"/>
    <property type="match status" value="1"/>
</dbReference>
<evidence type="ECO:0000313" key="2">
    <source>
        <dbReference type="EMBL" id="NLS09894.1"/>
    </source>
</evidence>
<dbReference type="EMBL" id="JABAHY010000006">
    <property type="protein sequence ID" value="NLS09894.1"/>
    <property type="molecule type" value="Genomic_DNA"/>
</dbReference>
<accession>A0A7X8YDT6</accession>
<dbReference type="PANTHER" id="PTHR33930">
    <property type="entry name" value="ALKYL HYDROPEROXIDE REDUCTASE AHPD"/>
    <property type="match status" value="1"/>
</dbReference>
<protein>
    <submittedName>
        <fullName evidence="2">Carboxymuconolactone decarboxylase family protein</fullName>
    </submittedName>
</protein>
<dbReference type="SUPFAM" id="SSF69118">
    <property type="entry name" value="AhpD-like"/>
    <property type="match status" value="1"/>
</dbReference>
<proteinExistence type="predicted"/>
<evidence type="ECO:0000259" key="1">
    <source>
        <dbReference type="Pfam" id="PF02627"/>
    </source>
</evidence>
<evidence type="ECO:0000313" key="3">
    <source>
        <dbReference type="Proteomes" id="UP000523139"/>
    </source>
</evidence>
<feature type="domain" description="Carboxymuconolactone decarboxylase-like" evidence="1">
    <location>
        <begin position="20"/>
        <end position="101"/>
    </location>
</feature>
<organism evidence="2 3">
    <name type="scientific">Nesterenkonia sedimenti</name>
    <dbReference type="NCBI Taxonomy" id="1463632"/>
    <lineage>
        <taxon>Bacteria</taxon>
        <taxon>Bacillati</taxon>
        <taxon>Actinomycetota</taxon>
        <taxon>Actinomycetes</taxon>
        <taxon>Micrococcales</taxon>
        <taxon>Micrococcaceae</taxon>
        <taxon>Nesterenkonia</taxon>
    </lineage>
</organism>
<gene>
    <name evidence="2" type="ORF">HGQ17_07735</name>
</gene>
<dbReference type="NCBIfam" id="TIGR00778">
    <property type="entry name" value="ahpD_dom"/>
    <property type="match status" value="1"/>
</dbReference>
<name>A0A7X8YDT6_9MICC</name>
<sequence>MATPSEDSRAYGRIYKKHTPDVNKIWGELNGAIFSEDREVPRKYLELIAVGVALTTQCEFCIEGHTKAAVDAGATDAELAEASWVAAALRAGGAFTHGRIAFQVADHHRHAED</sequence>
<keyword evidence="3" id="KW-1185">Reference proteome</keyword>
<dbReference type="InterPro" id="IPR004675">
    <property type="entry name" value="AhpD_core"/>
</dbReference>
<comment type="caution">
    <text evidence="2">The sequence shown here is derived from an EMBL/GenBank/DDBJ whole genome shotgun (WGS) entry which is preliminary data.</text>
</comment>